<reference evidence="1" key="1">
    <citation type="submission" date="2018-10" db="EMBL/GenBank/DDBJ databases">
        <title>Hidden diversity of soil giant viruses.</title>
        <authorList>
            <person name="Schulz F."/>
            <person name="Alteio L."/>
            <person name="Goudeau D."/>
            <person name="Ryan E.M."/>
            <person name="Malmstrom R.R."/>
            <person name="Blanchard J."/>
            <person name="Woyke T."/>
        </authorList>
    </citation>
    <scope>NUCLEOTIDE SEQUENCE</scope>
    <source>
        <strain evidence="1">HYV1</strain>
    </source>
</reference>
<accession>A0A3G5A794</accession>
<gene>
    <name evidence="1" type="ORF">Hyperionvirus3_58</name>
</gene>
<protein>
    <submittedName>
        <fullName evidence="1">Uncharacterized protein</fullName>
    </submittedName>
</protein>
<dbReference type="EMBL" id="MK072385">
    <property type="protein sequence ID" value="AYV82912.1"/>
    <property type="molecule type" value="Genomic_DNA"/>
</dbReference>
<name>A0A3G5A794_9VIRU</name>
<evidence type="ECO:0000313" key="1">
    <source>
        <dbReference type="EMBL" id="AYV82912.1"/>
    </source>
</evidence>
<sequence>MERPFVDRRSHCSRDDSLDYNDSYILVNESKFDDVIPDYQDNIQRECGCGCQSINSLGFVTSNLGAFQIEFEGIEQTIGHGDPIKIANVYSGGNFVSIVNGFLVFNEDYASLLIEWVLLDVEAFERTKLIHVARIRNGKVIEITNRIATDDREITFYAGNSENPRIPIIKGDIIYAFNDGPIFTLRKDPYEQVAIHGYIHF</sequence>
<organism evidence="1">
    <name type="scientific">Hyperionvirus sp</name>
    <dbReference type="NCBI Taxonomy" id="2487770"/>
    <lineage>
        <taxon>Viruses</taxon>
        <taxon>Varidnaviria</taxon>
        <taxon>Bamfordvirae</taxon>
        <taxon>Nucleocytoviricota</taxon>
        <taxon>Megaviricetes</taxon>
        <taxon>Imitervirales</taxon>
        <taxon>Mimiviridae</taxon>
        <taxon>Klosneuvirinae</taxon>
    </lineage>
</organism>
<proteinExistence type="predicted"/>